<name>A0A3G5A8Q0_9VIRU</name>
<accession>A0A3G5A8Q0</accession>
<proteinExistence type="predicted"/>
<evidence type="ECO:0000313" key="1">
    <source>
        <dbReference type="EMBL" id="AYV82213.1"/>
    </source>
</evidence>
<protein>
    <submittedName>
        <fullName evidence="1">Uncharacterized protein</fullName>
    </submittedName>
</protein>
<feature type="non-terminal residue" evidence="1">
    <location>
        <position position="72"/>
    </location>
</feature>
<dbReference type="EMBL" id="MK072348">
    <property type="protein sequence ID" value="AYV82213.1"/>
    <property type="molecule type" value="Genomic_DNA"/>
</dbReference>
<reference evidence="1" key="1">
    <citation type="submission" date="2018-10" db="EMBL/GenBank/DDBJ databases">
        <title>Hidden diversity of soil giant viruses.</title>
        <authorList>
            <person name="Schulz F."/>
            <person name="Alteio L."/>
            <person name="Goudeau D."/>
            <person name="Ryan E.M."/>
            <person name="Malmstrom R.R."/>
            <person name="Blanchard J."/>
            <person name="Woyke T."/>
        </authorList>
    </citation>
    <scope>NUCLEOTIDE SEQUENCE</scope>
    <source>
        <strain evidence="1">HOV1</strain>
    </source>
</reference>
<sequence length="72" mass="8721">MKKINYIIYMDPNSIFITQSEINKMNGTCKKITYTNILDTIPENSVNFPLGEWKQLHKTEWRWRFLKLPDDR</sequence>
<organism evidence="1">
    <name type="scientific">Homavirus sp</name>
    <dbReference type="NCBI Taxonomy" id="2487769"/>
    <lineage>
        <taxon>Viruses</taxon>
        <taxon>Varidnaviria</taxon>
        <taxon>Bamfordvirae</taxon>
        <taxon>Nucleocytoviricota</taxon>
        <taxon>Megaviricetes</taxon>
        <taxon>Imitervirales</taxon>
        <taxon>Mimiviridae</taxon>
        <taxon>Klosneuvirinae</taxon>
    </lineage>
</organism>
<gene>
    <name evidence="1" type="ORF">Homavirus17_1</name>
</gene>